<evidence type="ECO:0000313" key="2">
    <source>
        <dbReference type="Proteomes" id="UP001059617"/>
    </source>
</evidence>
<dbReference type="EMBL" id="CP073720">
    <property type="protein sequence ID" value="UWP84690.1"/>
    <property type="molecule type" value="Genomic_DNA"/>
</dbReference>
<accession>A0ABY5W5L5</accession>
<dbReference type="RefSeq" id="WP_259862628.1">
    <property type="nucleotide sequence ID" value="NZ_BAAAST010000069.1"/>
</dbReference>
<reference evidence="1" key="2">
    <citation type="submission" date="2022-09" db="EMBL/GenBank/DDBJ databases">
        <title>Biosynthetic gene clusters of Dactylosporangioum fulvum.</title>
        <authorList>
            <person name="Caradec T."/>
        </authorList>
    </citation>
    <scope>NUCLEOTIDE SEQUENCE</scope>
    <source>
        <strain evidence="1">NRRL B-16292</strain>
    </source>
</reference>
<reference evidence="1" key="1">
    <citation type="submission" date="2021-04" db="EMBL/GenBank/DDBJ databases">
        <authorList>
            <person name="Hartkoorn R.C."/>
            <person name="Beaudoing E."/>
            <person name="Hot D."/>
        </authorList>
    </citation>
    <scope>NUCLEOTIDE SEQUENCE</scope>
    <source>
        <strain evidence="1">NRRL B-16292</strain>
    </source>
</reference>
<protein>
    <submittedName>
        <fullName evidence="1">Uncharacterized protein</fullName>
    </submittedName>
</protein>
<sequence>MSAPTLSPLLTAAVQDRTSGATGVARQVLDGLAEFVHDPPALRAVVAPLPGLLPGYASMWHIARAANSDDPGPALRAIRDQLDRDVELSVGLATRLLQVRGGWVRTAPSSALVKAVAAGLPAGTVDAPGTEGLQPVTGLAGADAISPTRVLNIKGTLALARSVPTVVVTTSLKLVPEDVFAGLGSPLFERIPLDAFWAVVLDGELLTPAEAARRAALLPSA</sequence>
<organism evidence="1 2">
    <name type="scientific">Dactylosporangium fulvum</name>
    <dbReference type="NCBI Taxonomy" id="53359"/>
    <lineage>
        <taxon>Bacteria</taxon>
        <taxon>Bacillati</taxon>
        <taxon>Actinomycetota</taxon>
        <taxon>Actinomycetes</taxon>
        <taxon>Micromonosporales</taxon>
        <taxon>Micromonosporaceae</taxon>
        <taxon>Dactylosporangium</taxon>
    </lineage>
</organism>
<dbReference type="Proteomes" id="UP001059617">
    <property type="component" value="Chromosome"/>
</dbReference>
<name>A0ABY5W5L5_9ACTN</name>
<proteinExistence type="predicted"/>
<gene>
    <name evidence="1" type="ORF">Dfulv_10825</name>
</gene>
<evidence type="ECO:0000313" key="1">
    <source>
        <dbReference type="EMBL" id="UWP84690.1"/>
    </source>
</evidence>
<keyword evidence="2" id="KW-1185">Reference proteome</keyword>